<gene>
    <name evidence="3" type="ORF">SteCoe_17524</name>
</gene>
<accession>A0A1R2BYQ8</accession>
<feature type="coiled-coil region" evidence="1">
    <location>
        <begin position="250"/>
        <end position="421"/>
    </location>
</feature>
<comment type="caution">
    <text evidence="3">The sequence shown here is derived from an EMBL/GenBank/DDBJ whole genome shotgun (WGS) entry which is preliminary data.</text>
</comment>
<feature type="region of interest" description="Disordered" evidence="2">
    <location>
        <begin position="59"/>
        <end position="90"/>
    </location>
</feature>
<feature type="region of interest" description="Disordered" evidence="2">
    <location>
        <begin position="1"/>
        <end position="22"/>
    </location>
</feature>
<keyword evidence="4" id="KW-1185">Reference proteome</keyword>
<dbReference type="OrthoDB" id="10255522at2759"/>
<proteinExistence type="predicted"/>
<evidence type="ECO:0000313" key="3">
    <source>
        <dbReference type="EMBL" id="OMJ81933.1"/>
    </source>
</evidence>
<feature type="coiled-coil region" evidence="1">
    <location>
        <begin position="186"/>
        <end position="224"/>
    </location>
</feature>
<name>A0A1R2BYQ8_9CILI</name>
<keyword evidence="1" id="KW-0175">Coiled coil</keyword>
<feature type="coiled-coil region" evidence="1">
    <location>
        <begin position="451"/>
        <end position="478"/>
    </location>
</feature>
<dbReference type="AlphaFoldDB" id="A0A1R2BYQ8"/>
<evidence type="ECO:0000256" key="1">
    <source>
        <dbReference type="SAM" id="Coils"/>
    </source>
</evidence>
<reference evidence="3 4" key="1">
    <citation type="submission" date="2016-11" db="EMBL/GenBank/DDBJ databases">
        <title>The macronuclear genome of Stentor coeruleus: a giant cell with tiny introns.</title>
        <authorList>
            <person name="Slabodnick M."/>
            <person name="Ruby J.G."/>
            <person name="Reiff S.B."/>
            <person name="Swart E.C."/>
            <person name="Gosai S."/>
            <person name="Prabakaran S."/>
            <person name="Witkowska E."/>
            <person name="Larue G.E."/>
            <person name="Fisher S."/>
            <person name="Freeman R.M."/>
            <person name="Gunawardena J."/>
            <person name="Chu W."/>
            <person name="Stover N.A."/>
            <person name="Gregory B.D."/>
            <person name="Nowacki M."/>
            <person name="Derisi J."/>
            <person name="Roy S.W."/>
            <person name="Marshall W.F."/>
            <person name="Sood P."/>
        </authorList>
    </citation>
    <scope>NUCLEOTIDE SEQUENCE [LARGE SCALE GENOMIC DNA]</scope>
    <source>
        <strain evidence="3">WM001</strain>
    </source>
</reference>
<evidence type="ECO:0000313" key="4">
    <source>
        <dbReference type="Proteomes" id="UP000187209"/>
    </source>
</evidence>
<dbReference type="Proteomes" id="UP000187209">
    <property type="component" value="Unassembled WGS sequence"/>
</dbReference>
<dbReference type="EMBL" id="MPUH01000361">
    <property type="protein sequence ID" value="OMJ81933.1"/>
    <property type="molecule type" value="Genomic_DNA"/>
</dbReference>
<feature type="compositionally biased region" description="Polar residues" evidence="2">
    <location>
        <begin position="59"/>
        <end position="87"/>
    </location>
</feature>
<protein>
    <submittedName>
        <fullName evidence="3">Uncharacterized protein</fullName>
    </submittedName>
</protein>
<organism evidence="3 4">
    <name type="scientific">Stentor coeruleus</name>
    <dbReference type="NCBI Taxonomy" id="5963"/>
    <lineage>
        <taxon>Eukaryota</taxon>
        <taxon>Sar</taxon>
        <taxon>Alveolata</taxon>
        <taxon>Ciliophora</taxon>
        <taxon>Postciliodesmatophora</taxon>
        <taxon>Heterotrichea</taxon>
        <taxon>Heterotrichida</taxon>
        <taxon>Stentoridae</taxon>
        <taxon>Stentor</taxon>
    </lineage>
</organism>
<sequence length="504" mass="59105">METKGQALTIRGRFRSNNSEDKHTKMKIPYLPSLKETLKTNIQSKKLLKNTSQALIKNSPTTKSQFYSPYHQKSNSFNHNLSSSAEKNQNKKFDVESSVHQVISQKSKNIIENCCETNGEMPEIHLTKDEKNVANRYDLGEESKGKVFKENHNIRAFCAEDIKDDFYDDKYRKSESPETFKNYNGELCLKKEIEELKKKIASLEEKYTKDINFLEKNIEKEKQKSSMTIIKLDEWTDKYNSLSRKYEAVLDSFVDKEKSYKIEIEELKNKLKQANEEINDKNQEIIQINEYLQNKRKGTKIKSNTLKDLSEKNKLLEAEHSLQNEELNTVKTTLKRTQTELENKKNQFATIESYIQNLNNKNINFASLEQTLSDLNKNYNFVSANYKELQIAYFNLKEKSYENEQNLLASIEKLKNSAQNNIINPINEPKFRRMNTFSSESNIENTTKDMMSRLLKKISTLEEQIRLYQNDIEKSNKDLIYTKKALEEKCEMISIMDKQINSKN</sequence>
<evidence type="ECO:0000256" key="2">
    <source>
        <dbReference type="SAM" id="MobiDB-lite"/>
    </source>
</evidence>